<dbReference type="GO" id="GO:0044718">
    <property type="term" value="P:siderophore transmembrane transport"/>
    <property type="evidence" value="ECO:0007669"/>
    <property type="project" value="TreeGrafter"/>
</dbReference>
<proteinExistence type="inferred from homology"/>
<evidence type="ECO:0000259" key="14">
    <source>
        <dbReference type="Pfam" id="PF07715"/>
    </source>
</evidence>
<evidence type="ECO:0000256" key="10">
    <source>
        <dbReference type="PROSITE-ProRule" id="PRU01360"/>
    </source>
</evidence>
<comment type="similarity">
    <text evidence="10 11">Belongs to the TonB-dependent receptor family.</text>
</comment>
<evidence type="ECO:0000256" key="7">
    <source>
        <dbReference type="ARBA" id="ARBA00023136"/>
    </source>
</evidence>
<dbReference type="InterPro" id="IPR000531">
    <property type="entry name" value="Beta-barrel_TonB"/>
</dbReference>
<dbReference type="Gene3D" id="2.170.130.10">
    <property type="entry name" value="TonB-dependent receptor, plug domain"/>
    <property type="match status" value="1"/>
</dbReference>
<keyword evidence="6 11" id="KW-0798">TonB box</keyword>
<evidence type="ECO:0000256" key="11">
    <source>
        <dbReference type="RuleBase" id="RU003357"/>
    </source>
</evidence>
<evidence type="ECO:0000256" key="6">
    <source>
        <dbReference type="ARBA" id="ARBA00023077"/>
    </source>
</evidence>
<comment type="caution">
    <text evidence="15">The sequence shown here is derived from an EMBL/GenBank/DDBJ whole genome shotgun (WGS) entry which is preliminary data.</text>
</comment>
<dbReference type="CDD" id="cd01347">
    <property type="entry name" value="ligand_gated_channel"/>
    <property type="match status" value="1"/>
</dbReference>
<keyword evidence="8 15" id="KW-0675">Receptor</keyword>
<dbReference type="Pfam" id="PF00593">
    <property type="entry name" value="TonB_dep_Rec_b-barrel"/>
    <property type="match status" value="1"/>
</dbReference>
<evidence type="ECO:0000313" key="16">
    <source>
        <dbReference type="Proteomes" id="UP000316083"/>
    </source>
</evidence>
<dbReference type="AlphaFoldDB" id="A0A560BBK6"/>
<dbReference type="GO" id="GO:0015344">
    <property type="term" value="F:siderophore uptake transmembrane transporter activity"/>
    <property type="evidence" value="ECO:0007669"/>
    <property type="project" value="TreeGrafter"/>
</dbReference>
<evidence type="ECO:0000256" key="5">
    <source>
        <dbReference type="ARBA" id="ARBA00022729"/>
    </source>
</evidence>
<protein>
    <submittedName>
        <fullName evidence="15">Iron complex outermembrane receptor protein</fullName>
    </submittedName>
</protein>
<keyword evidence="2 10" id="KW-0813">Transport</keyword>
<dbReference type="InterPro" id="IPR012910">
    <property type="entry name" value="Plug_dom"/>
</dbReference>
<dbReference type="Proteomes" id="UP000316083">
    <property type="component" value="Unassembled WGS sequence"/>
</dbReference>
<name>A0A560BBK6_AZOBR</name>
<keyword evidence="9 10" id="KW-0998">Cell outer membrane</keyword>
<feature type="signal peptide" evidence="12">
    <location>
        <begin position="1"/>
        <end position="24"/>
    </location>
</feature>
<gene>
    <name evidence="15" type="ORF">FBZ82_104144</name>
</gene>
<dbReference type="PANTHER" id="PTHR30069:SF29">
    <property type="entry name" value="HEMOGLOBIN AND HEMOGLOBIN-HAPTOGLOBIN-BINDING PROTEIN 1-RELATED"/>
    <property type="match status" value="1"/>
</dbReference>
<evidence type="ECO:0000256" key="2">
    <source>
        <dbReference type="ARBA" id="ARBA00022448"/>
    </source>
</evidence>
<feature type="chain" id="PRO_5022167004" evidence="12">
    <location>
        <begin position="25"/>
        <end position="697"/>
    </location>
</feature>
<evidence type="ECO:0000313" key="15">
    <source>
        <dbReference type="EMBL" id="TWA69984.1"/>
    </source>
</evidence>
<evidence type="ECO:0000256" key="3">
    <source>
        <dbReference type="ARBA" id="ARBA00022452"/>
    </source>
</evidence>
<accession>A0A560BBK6</accession>
<dbReference type="PANTHER" id="PTHR30069">
    <property type="entry name" value="TONB-DEPENDENT OUTER MEMBRANE RECEPTOR"/>
    <property type="match status" value="1"/>
</dbReference>
<keyword evidence="3 10" id="KW-1134">Transmembrane beta strand</keyword>
<keyword evidence="7 10" id="KW-0472">Membrane</keyword>
<organism evidence="15 16">
    <name type="scientific">Azospirillum brasilense</name>
    <dbReference type="NCBI Taxonomy" id="192"/>
    <lineage>
        <taxon>Bacteria</taxon>
        <taxon>Pseudomonadati</taxon>
        <taxon>Pseudomonadota</taxon>
        <taxon>Alphaproteobacteria</taxon>
        <taxon>Rhodospirillales</taxon>
        <taxon>Azospirillaceae</taxon>
        <taxon>Azospirillum</taxon>
    </lineage>
</organism>
<dbReference type="EMBL" id="VITF01000004">
    <property type="protein sequence ID" value="TWA69984.1"/>
    <property type="molecule type" value="Genomic_DNA"/>
</dbReference>
<sequence>MRRLLLAAASSAVMAAAQNAPALAQSTAQTASQTPAQTAAPDEPVYRLGQINATAQAAGGTPVGGSVLSSEDIARFNRERLDRALDLLPGVSIATTRGPRNERYVTVRGYDRFQVPLYLDGVQLYLPADNRFDLGRFLTGDLAEIQVAKGYASVLDGPGGLGGSINLVSRKPTRELEGELRTGINLDATGAFSGYLTSASAGTKQERFYVQGGIAKVEQNFFRLSDDYTPTANENGGRREGSDSRDWRVNAKFGITPNDTDEYSFNVLKQNGSKGAPLHTYDPASSQTMRYWKWPEWAVQNLSFNSRTQLGEKSYVKTRLFHSTFDNKLDSYDDRRYVRQSTSRAFTSIYDDRAYGGGVELGTDLIPRNTLKGAVHVRRDEHEEFQTLYAPRFREPNQKSVEDTYSVALENTFHATGAVDVVTGASYDWRDLRKAQDWDGTNTGRFVNYPTKDMDAVNWQGAVIWRTSATGETHASVSSRTRFPTLFERFSSRFGGAVSNPGLKPERAINYEIGASEQVFGNTRLEGAVFVNDLTDAIQQVNILYNGQSVTQNRNVGSGFDRGFELSARTLLSEWLEIGGNYTLLVRTLDAAGTPEPKPIGTPTHKLFAYADVQPVEALHVVPSLEVSSNRWTSNSAQTAYYRTGAYALANLKVSYEIVKGVEAEAVVRNITDRNYQLMDGYPEEGRSFYLGARYQF</sequence>
<evidence type="ECO:0000256" key="9">
    <source>
        <dbReference type="ARBA" id="ARBA00023237"/>
    </source>
</evidence>
<keyword evidence="5 12" id="KW-0732">Signal</keyword>
<evidence type="ECO:0000256" key="8">
    <source>
        <dbReference type="ARBA" id="ARBA00023170"/>
    </source>
</evidence>
<feature type="domain" description="TonB-dependent receptor-like beta-barrel" evidence="13">
    <location>
        <begin position="230"/>
        <end position="671"/>
    </location>
</feature>
<dbReference type="PROSITE" id="PS52016">
    <property type="entry name" value="TONB_DEPENDENT_REC_3"/>
    <property type="match status" value="1"/>
</dbReference>
<dbReference type="InterPro" id="IPR037066">
    <property type="entry name" value="Plug_dom_sf"/>
</dbReference>
<keyword evidence="4 10" id="KW-0812">Transmembrane</keyword>
<evidence type="ECO:0000256" key="1">
    <source>
        <dbReference type="ARBA" id="ARBA00004571"/>
    </source>
</evidence>
<dbReference type="Pfam" id="PF07715">
    <property type="entry name" value="Plug"/>
    <property type="match status" value="1"/>
</dbReference>
<evidence type="ECO:0000259" key="13">
    <source>
        <dbReference type="Pfam" id="PF00593"/>
    </source>
</evidence>
<dbReference type="SUPFAM" id="SSF56935">
    <property type="entry name" value="Porins"/>
    <property type="match status" value="1"/>
</dbReference>
<dbReference type="InterPro" id="IPR039426">
    <property type="entry name" value="TonB-dep_rcpt-like"/>
</dbReference>
<evidence type="ECO:0000256" key="12">
    <source>
        <dbReference type="SAM" id="SignalP"/>
    </source>
</evidence>
<comment type="subcellular location">
    <subcellularLocation>
        <location evidence="1 10">Cell outer membrane</location>
        <topology evidence="1 10">Multi-pass membrane protein</topology>
    </subcellularLocation>
</comment>
<reference evidence="15 16" key="1">
    <citation type="submission" date="2019-06" db="EMBL/GenBank/DDBJ databases">
        <title>Genomic Encyclopedia of Type Strains, Phase IV (KMG-V): Genome sequencing to study the core and pangenomes of soil and plant-associated prokaryotes.</title>
        <authorList>
            <person name="Whitman W."/>
        </authorList>
    </citation>
    <scope>NUCLEOTIDE SEQUENCE [LARGE SCALE GENOMIC DNA]</scope>
    <source>
        <strain evidence="15 16">BR 11796</strain>
    </source>
</reference>
<dbReference type="GO" id="GO:0009279">
    <property type="term" value="C:cell outer membrane"/>
    <property type="evidence" value="ECO:0007669"/>
    <property type="project" value="UniProtKB-SubCell"/>
</dbReference>
<dbReference type="Gene3D" id="2.40.170.20">
    <property type="entry name" value="TonB-dependent receptor, beta-barrel domain"/>
    <property type="match status" value="1"/>
</dbReference>
<dbReference type="InterPro" id="IPR036942">
    <property type="entry name" value="Beta-barrel_TonB_sf"/>
</dbReference>
<evidence type="ECO:0000256" key="4">
    <source>
        <dbReference type="ARBA" id="ARBA00022692"/>
    </source>
</evidence>
<feature type="domain" description="TonB-dependent receptor plug" evidence="14">
    <location>
        <begin position="62"/>
        <end position="163"/>
    </location>
</feature>
<dbReference type="RefSeq" id="WP_247883142.1">
    <property type="nucleotide sequence ID" value="NZ_VITF01000004.1"/>
</dbReference>